<keyword evidence="3" id="KW-1185">Reference proteome</keyword>
<reference evidence="2" key="2">
    <citation type="submission" date="2020-11" db="EMBL/GenBank/DDBJ databases">
        <authorList>
            <person name="McCartney M.A."/>
            <person name="Auch B."/>
            <person name="Kono T."/>
            <person name="Mallez S."/>
            <person name="Becker A."/>
            <person name="Gohl D.M."/>
            <person name="Silverstein K.A.T."/>
            <person name="Koren S."/>
            <person name="Bechman K.B."/>
            <person name="Herman A."/>
            <person name="Abrahante J.E."/>
            <person name="Garbe J."/>
        </authorList>
    </citation>
    <scope>NUCLEOTIDE SEQUENCE</scope>
    <source>
        <strain evidence="2">Duluth1</strain>
        <tissue evidence="2">Whole animal</tissue>
    </source>
</reference>
<reference evidence="2" key="1">
    <citation type="journal article" date="2019" name="bioRxiv">
        <title>The Genome of the Zebra Mussel, Dreissena polymorpha: A Resource for Invasive Species Research.</title>
        <authorList>
            <person name="McCartney M.A."/>
            <person name="Auch B."/>
            <person name="Kono T."/>
            <person name="Mallez S."/>
            <person name="Zhang Y."/>
            <person name="Obille A."/>
            <person name="Becker A."/>
            <person name="Abrahante J.E."/>
            <person name="Garbe J."/>
            <person name="Badalamenti J.P."/>
            <person name="Herman A."/>
            <person name="Mangelson H."/>
            <person name="Liachko I."/>
            <person name="Sullivan S."/>
            <person name="Sone E.D."/>
            <person name="Koren S."/>
            <person name="Silverstein K.A.T."/>
            <person name="Beckman K.B."/>
            <person name="Gohl D.M."/>
        </authorList>
    </citation>
    <scope>NUCLEOTIDE SEQUENCE</scope>
    <source>
        <strain evidence="2">Duluth1</strain>
        <tissue evidence="2">Whole animal</tissue>
    </source>
</reference>
<evidence type="ECO:0000313" key="2">
    <source>
        <dbReference type="EMBL" id="KAH3778612.1"/>
    </source>
</evidence>
<sequence>MMDVAYLVSEKVNKTASFHIKTTGRSVYPQTKLLPPKELHDQSESATDTGGQRCLRIIPSGGKESARAKPRKSGMTTTNQALMYRKRRLNPGRLGEKRVYQPLR</sequence>
<dbReference type="Proteomes" id="UP000828390">
    <property type="component" value="Unassembled WGS sequence"/>
</dbReference>
<proteinExistence type="predicted"/>
<gene>
    <name evidence="2" type="ORF">DPMN_180081</name>
</gene>
<evidence type="ECO:0000313" key="3">
    <source>
        <dbReference type="Proteomes" id="UP000828390"/>
    </source>
</evidence>
<protein>
    <submittedName>
        <fullName evidence="2">Uncharacterized protein</fullName>
    </submittedName>
</protein>
<evidence type="ECO:0000256" key="1">
    <source>
        <dbReference type="SAM" id="MobiDB-lite"/>
    </source>
</evidence>
<organism evidence="2 3">
    <name type="scientific">Dreissena polymorpha</name>
    <name type="common">Zebra mussel</name>
    <name type="synonym">Mytilus polymorpha</name>
    <dbReference type="NCBI Taxonomy" id="45954"/>
    <lineage>
        <taxon>Eukaryota</taxon>
        <taxon>Metazoa</taxon>
        <taxon>Spiralia</taxon>
        <taxon>Lophotrochozoa</taxon>
        <taxon>Mollusca</taxon>
        <taxon>Bivalvia</taxon>
        <taxon>Autobranchia</taxon>
        <taxon>Heteroconchia</taxon>
        <taxon>Euheterodonta</taxon>
        <taxon>Imparidentia</taxon>
        <taxon>Neoheterodontei</taxon>
        <taxon>Myida</taxon>
        <taxon>Dreissenoidea</taxon>
        <taxon>Dreissenidae</taxon>
        <taxon>Dreissena</taxon>
    </lineage>
</organism>
<comment type="caution">
    <text evidence="2">The sequence shown here is derived from an EMBL/GenBank/DDBJ whole genome shotgun (WGS) entry which is preliminary data.</text>
</comment>
<name>A0A9D4IMW9_DREPO</name>
<feature type="compositionally biased region" description="Basic and acidic residues" evidence="1">
    <location>
        <begin position="94"/>
        <end position="104"/>
    </location>
</feature>
<feature type="region of interest" description="Disordered" evidence="1">
    <location>
        <begin position="37"/>
        <end position="104"/>
    </location>
</feature>
<dbReference type="EMBL" id="JAIWYP010000009">
    <property type="protein sequence ID" value="KAH3778612.1"/>
    <property type="molecule type" value="Genomic_DNA"/>
</dbReference>
<accession>A0A9D4IMW9</accession>
<dbReference type="AlphaFoldDB" id="A0A9D4IMW9"/>